<evidence type="ECO:0000313" key="3">
    <source>
        <dbReference type="Proteomes" id="UP000215914"/>
    </source>
</evidence>
<dbReference type="InterPro" id="IPR001301">
    <property type="entry name" value="Gemini_AL1_CLV"/>
</dbReference>
<dbReference type="InterPro" id="IPR022692">
    <property type="entry name" value="Gemini_AL1_REP_central"/>
</dbReference>
<reference evidence="3" key="1">
    <citation type="journal article" date="2017" name="Nature">
        <title>The sunflower genome provides insights into oil metabolism, flowering and Asterid evolution.</title>
        <authorList>
            <person name="Badouin H."/>
            <person name="Gouzy J."/>
            <person name="Grassa C.J."/>
            <person name="Murat F."/>
            <person name="Staton S.E."/>
            <person name="Cottret L."/>
            <person name="Lelandais-Briere C."/>
            <person name="Owens G.L."/>
            <person name="Carrere S."/>
            <person name="Mayjonade B."/>
            <person name="Legrand L."/>
            <person name="Gill N."/>
            <person name="Kane N.C."/>
            <person name="Bowers J.E."/>
            <person name="Hubner S."/>
            <person name="Bellec A."/>
            <person name="Berard A."/>
            <person name="Berges H."/>
            <person name="Blanchet N."/>
            <person name="Boniface M.C."/>
            <person name="Brunel D."/>
            <person name="Catrice O."/>
            <person name="Chaidir N."/>
            <person name="Claudel C."/>
            <person name="Donnadieu C."/>
            <person name="Faraut T."/>
            <person name="Fievet G."/>
            <person name="Helmstetter N."/>
            <person name="King M."/>
            <person name="Knapp S.J."/>
            <person name="Lai Z."/>
            <person name="Le Paslier M.C."/>
            <person name="Lippi Y."/>
            <person name="Lorenzon L."/>
            <person name="Mandel J.R."/>
            <person name="Marage G."/>
            <person name="Marchand G."/>
            <person name="Marquand E."/>
            <person name="Bret-Mestries E."/>
            <person name="Morien E."/>
            <person name="Nambeesan S."/>
            <person name="Nguyen T."/>
            <person name="Pegot-Espagnet P."/>
            <person name="Pouilly N."/>
            <person name="Raftis F."/>
            <person name="Sallet E."/>
            <person name="Schiex T."/>
            <person name="Thomas J."/>
            <person name="Vandecasteele C."/>
            <person name="Vares D."/>
            <person name="Vear F."/>
            <person name="Vautrin S."/>
            <person name="Crespi M."/>
            <person name="Mangin B."/>
            <person name="Burke J.M."/>
            <person name="Salse J."/>
            <person name="Munos S."/>
            <person name="Vincourt P."/>
            <person name="Rieseberg L.H."/>
            <person name="Langlade N.B."/>
        </authorList>
    </citation>
    <scope>NUCLEOTIDE SEQUENCE [LARGE SCALE GENOMIC DNA]</scope>
    <source>
        <strain evidence="3">cv. SF193</strain>
    </source>
</reference>
<dbReference type="GO" id="GO:0016888">
    <property type="term" value="F:DNA endonuclease activity, producing 5'-phosphomonoesters"/>
    <property type="evidence" value="ECO:0007669"/>
    <property type="project" value="InterPro"/>
</dbReference>
<dbReference type="OrthoDB" id="1716563at2759"/>
<dbReference type="Proteomes" id="UP000215914">
    <property type="component" value="Chromosome 11"/>
</dbReference>
<protein>
    <submittedName>
        <fullName evidence="2">Putative geminivirus AL1 replication-associated protein, CLV type</fullName>
    </submittedName>
</protein>
<organism evidence="2 3">
    <name type="scientific">Helianthus annuus</name>
    <name type="common">Common sunflower</name>
    <dbReference type="NCBI Taxonomy" id="4232"/>
    <lineage>
        <taxon>Eukaryota</taxon>
        <taxon>Viridiplantae</taxon>
        <taxon>Streptophyta</taxon>
        <taxon>Embryophyta</taxon>
        <taxon>Tracheophyta</taxon>
        <taxon>Spermatophyta</taxon>
        <taxon>Magnoliopsida</taxon>
        <taxon>eudicotyledons</taxon>
        <taxon>Gunneridae</taxon>
        <taxon>Pentapetalae</taxon>
        <taxon>asterids</taxon>
        <taxon>campanulids</taxon>
        <taxon>Asterales</taxon>
        <taxon>Asteraceae</taxon>
        <taxon>Asteroideae</taxon>
        <taxon>Heliantheae alliance</taxon>
        <taxon>Heliantheae</taxon>
        <taxon>Helianthus</taxon>
    </lineage>
</organism>
<dbReference type="AlphaFoldDB" id="A0A251TFD9"/>
<dbReference type="PRINTS" id="PR00228">
    <property type="entry name" value="GEMCOATCLVL1"/>
</dbReference>
<dbReference type="InParanoid" id="A0A251TFD9"/>
<keyword evidence="3" id="KW-1185">Reference proteome</keyword>
<evidence type="ECO:0000313" key="2">
    <source>
        <dbReference type="EMBL" id="OTG09439.1"/>
    </source>
</evidence>
<proteinExistence type="predicted"/>
<feature type="domain" description="Geminivirus AL1 replication-associated protein central" evidence="1">
    <location>
        <begin position="44"/>
        <end position="141"/>
    </location>
</feature>
<gene>
    <name evidence="2" type="ORF">HannXRQ_Chr11g0352931</name>
</gene>
<sequence>MLTLLGMFNKEYEHQKDGDVIDRGMFQKHGTSNRNQNFDPNTTYERALACNTKDEALQVIRDEQPRDFLLQHHNINYNLDRVYEIPTAPWVSPFPLSSFTNVPEDLQEWADSYFGLQAAARPMRPKSTIIKGNSRTSKTMWARSLGRHNYICGHMDHNKKVFSNNADYNIIDDIPPQYFMHWKEFIGAQRNWQSYCKYGKPSLFKGGIPTIMLCNPGVGFHIGIT</sequence>
<dbReference type="EMBL" id="CM007900">
    <property type="protein sequence ID" value="OTG09439.1"/>
    <property type="molecule type" value="Genomic_DNA"/>
</dbReference>
<dbReference type="OMA" id="PTIMLCN"/>
<name>A0A251TFD9_HELAN</name>
<evidence type="ECO:0000259" key="1">
    <source>
        <dbReference type="Pfam" id="PF08283"/>
    </source>
</evidence>
<accession>A0A251TFD9</accession>
<dbReference type="Pfam" id="PF08283">
    <property type="entry name" value="Gemini_AL1_M"/>
    <property type="match status" value="1"/>
</dbReference>
<dbReference type="GO" id="GO:0005198">
    <property type="term" value="F:structural molecule activity"/>
    <property type="evidence" value="ECO:0007669"/>
    <property type="project" value="InterPro"/>
</dbReference>